<dbReference type="InterPro" id="IPR001650">
    <property type="entry name" value="Helicase_C-like"/>
</dbReference>
<dbReference type="Pfam" id="PF00270">
    <property type="entry name" value="DEAD"/>
    <property type="match status" value="1"/>
</dbReference>
<evidence type="ECO:0000259" key="3">
    <source>
        <dbReference type="PROSITE" id="PS51192"/>
    </source>
</evidence>
<proteinExistence type="predicted"/>
<evidence type="ECO:0000259" key="4">
    <source>
        <dbReference type="PROSITE" id="PS51194"/>
    </source>
</evidence>
<dbReference type="EMBL" id="DTAN01000050">
    <property type="protein sequence ID" value="HGU64832.1"/>
    <property type="molecule type" value="Genomic_DNA"/>
</dbReference>
<dbReference type="PROSITE" id="PS51194">
    <property type="entry name" value="HELICASE_CTER"/>
    <property type="match status" value="1"/>
</dbReference>
<dbReference type="PROSITE" id="PS51192">
    <property type="entry name" value="HELICASE_ATP_BIND_1"/>
    <property type="match status" value="1"/>
</dbReference>
<keyword evidence="5" id="KW-0347">Helicase</keyword>
<accession>A0A7C4DAS9</accession>
<keyword evidence="2" id="KW-0067">ATP-binding</keyword>
<protein>
    <submittedName>
        <fullName evidence="5">DEAD/DEAH box helicase</fullName>
    </submittedName>
</protein>
<keyword evidence="5" id="KW-0378">Hydrolase</keyword>
<dbReference type="InterPro" id="IPR014001">
    <property type="entry name" value="Helicase_ATP-bd"/>
</dbReference>
<organism evidence="5">
    <name type="scientific">Staphylothermus marinus</name>
    <dbReference type="NCBI Taxonomy" id="2280"/>
    <lineage>
        <taxon>Archaea</taxon>
        <taxon>Thermoproteota</taxon>
        <taxon>Thermoprotei</taxon>
        <taxon>Desulfurococcales</taxon>
        <taxon>Desulfurococcaceae</taxon>
        <taxon>Staphylothermus</taxon>
    </lineage>
</organism>
<dbReference type="GO" id="GO:0006289">
    <property type="term" value="P:nucleotide-excision repair"/>
    <property type="evidence" value="ECO:0007669"/>
    <property type="project" value="TreeGrafter"/>
</dbReference>
<dbReference type="InterPro" id="IPR018973">
    <property type="entry name" value="MZB"/>
</dbReference>
<dbReference type="GO" id="GO:0005524">
    <property type="term" value="F:ATP binding"/>
    <property type="evidence" value="ECO:0007669"/>
    <property type="project" value="UniProtKB-KW"/>
</dbReference>
<reference evidence="5" key="1">
    <citation type="journal article" date="2020" name="mSystems">
        <title>Genome- and Community-Level Interaction Insights into Carbon Utilization and Element Cycling Functions of Hydrothermarchaeota in Hydrothermal Sediment.</title>
        <authorList>
            <person name="Zhou Z."/>
            <person name="Liu Y."/>
            <person name="Xu W."/>
            <person name="Pan J."/>
            <person name="Luo Z.H."/>
            <person name="Li M."/>
        </authorList>
    </citation>
    <scope>NUCLEOTIDE SEQUENCE [LARGE SCALE GENOMIC DNA]</scope>
    <source>
        <strain evidence="6">SpSt-622</strain>
        <strain evidence="5">SpSt-642</strain>
    </source>
</reference>
<dbReference type="InterPro" id="IPR011545">
    <property type="entry name" value="DEAD/DEAH_box_helicase_dom"/>
</dbReference>
<evidence type="ECO:0000256" key="1">
    <source>
        <dbReference type="ARBA" id="ARBA00022741"/>
    </source>
</evidence>
<evidence type="ECO:0000313" key="5">
    <source>
        <dbReference type="EMBL" id="HGM59133.1"/>
    </source>
</evidence>
<evidence type="ECO:0000256" key="2">
    <source>
        <dbReference type="ARBA" id="ARBA00022840"/>
    </source>
</evidence>
<dbReference type="GO" id="GO:0036297">
    <property type="term" value="P:interstrand cross-link repair"/>
    <property type="evidence" value="ECO:0007669"/>
    <property type="project" value="TreeGrafter"/>
</dbReference>
<dbReference type="Gene3D" id="3.40.50.300">
    <property type="entry name" value="P-loop containing nucleotide triphosphate hydrolases"/>
    <property type="match status" value="2"/>
</dbReference>
<dbReference type="AlphaFoldDB" id="A0A7C4DAS9"/>
<dbReference type="PANTHER" id="PTHR47957">
    <property type="entry name" value="ATP-DEPENDENT HELICASE HRQ1"/>
    <property type="match status" value="1"/>
</dbReference>
<feature type="domain" description="Helicase ATP-binding" evidence="3">
    <location>
        <begin position="72"/>
        <end position="250"/>
    </location>
</feature>
<comment type="caution">
    <text evidence="5">The sequence shown here is derived from an EMBL/GenBank/DDBJ whole genome shotgun (WGS) entry which is preliminary data.</text>
</comment>
<dbReference type="SUPFAM" id="SSF52540">
    <property type="entry name" value="P-loop containing nucleoside triphosphate hydrolases"/>
    <property type="match status" value="1"/>
</dbReference>
<dbReference type="SMART" id="SM00487">
    <property type="entry name" value="DEXDc"/>
    <property type="match status" value="1"/>
</dbReference>
<keyword evidence="1" id="KW-0547">Nucleotide-binding</keyword>
<dbReference type="SMART" id="SM00490">
    <property type="entry name" value="HELICc"/>
    <property type="match status" value="1"/>
</dbReference>
<sequence length="764" mass="87432">MITKDPFVLNIMDRLREILNTELVYPVHIHVEEYGEPERGPCVEDTDLPDELKKILINNGIRYLYSFQWEAYRKIISGRNVVIVAGTGTGKTEAFLLPIFKYIYSRKKSNPEAILVYPTKALSRDQLKRIHNYLGYGLFTASVYDGDTSRKIRERIVNNPPDIIITNPDMINLGLVFSQHIRNFINKSRFFVFDELHVYEGVLGSHVKYVIERIKRFKKNNDYVFIGSSATIGNPKEFAETLFGTEVDVVKGPYRRRGKAVHVAITTGGLSRWSVSAALAKTLAEQGFKFIIFADSQQMAEVAARIISKNYGLEVYVHRAGLPAETRRMVEMKLRDGLINGVVATPTLELGIDIGYLDSVILVSPPPTYAKYLQRSGRAGRRGRVGYIFMILGDDPIDAYYERNPSRFYEQEIPPSYIEPLNEEVLKIHLIALLLQESRIHVRDIQPYWKRVLNSLQYQRLIVQTGSYVYPNYRLARIYFKEYGRIRGTGPLIDILDETTGEIIGNRELPQALLDLHPGAVYYSFGKPYLSTRIDLDEMKAYVKPLPDTVSYYTRPLYTVELVDLYEIRERISDRGIPLTYAHVKLDFIVEGYVVKQYGESEDKGQRKLLNNPITYRFETKAVIVKYPLLFENWGLIEYAEAFHAIEHSIISATRPVCGASIWDMGGISYPNGRIVYYDGVVGGSGLSLLLFNRYEKAEDIAYEILAKCDCEDGCPRCIYSPFCGNNNQILSRLKAFKILYNVLKGEAKHVRKQIEITYSKPIV</sequence>
<dbReference type="GO" id="GO:0003676">
    <property type="term" value="F:nucleic acid binding"/>
    <property type="evidence" value="ECO:0007669"/>
    <property type="project" value="InterPro"/>
</dbReference>
<dbReference type="EMBL" id="DTBJ01000052">
    <property type="protein sequence ID" value="HGM59133.1"/>
    <property type="molecule type" value="Genomic_DNA"/>
</dbReference>
<dbReference type="InterPro" id="IPR027417">
    <property type="entry name" value="P-loop_NTPase"/>
</dbReference>
<dbReference type="Pfam" id="PF00271">
    <property type="entry name" value="Helicase_C"/>
    <property type="match status" value="1"/>
</dbReference>
<dbReference type="GO" id="GO:0043138">
    <property type="term" value="F:3'-5' DNA helicase activity"/>
    <property type="evidence" value="ECO:0007669"/>
    <property type="project" value="TreeGrafter"/>
</dbReference>
<feature type="domain" description="Helicase C-terminal" evidence="4">
    <location>
        <begin position="274"/>
        <end position="426"/>
    </location>
</feature>
<gene>
    <name evidence="6" type="ORF">ENT92_01265</name>
    <name evidence="5" type="ORF">ENU14_06100</name>
</gene>
<dbReference type="Pfam" id="PF09369">
    <property type="entry name" value="MZB"/>
    <property type="match status" value="1"/>
</dbReference>
<dbReference type="PANTHER" id="PTHR47957:SF3">
    <property type="entry name" value="ATP-DEPENDENT HELICASE HRQ1"/>
    <property type="match status" value="1"/>
</dbReference>
<dbReference type="CDD" id="cd17923">
    <property type="entry name" value="DEXHc_Hrq1-like"/>
    <property type="match status" value="1"/>
</dbReference>
<name>A0A7C4DAS9_STAMA</name>
<evidence type="ECO:0000313" key="6">
    <source>
        <dbReference type="EMBL" id="HGU64832.1"/>
    </source>
</evidence>